<reference evidence="10 11" key="1">
    <citation type="submission" date="2019-11" db="EMBL/GenBank/DDBJ databases">
        <title>Pseudooceanicola pacifica sp. nov., isolated from deep-sea sediment of the Pacific Ocean.</title>
        <authorList>
            <person name="Lyu L."/>
        </authorList>
    </citation>
    <scope>NUCLEOTIDE SEQUENCE [LARGE SCALE GENOMIC DNA]</scope>
    <source>
        <strain evidence="10 11">216_PA32_1</strain>
    </source>
</reference>
<evidence type="ECO:0000256" key="6">
    <source>
        <dbReference type="ARBA" id="ARBA00023160"/>
    </source>
</evidence>
<dbReference type="SUPFAM" id="SSF47336">
    <property type="entry name" value="ACP-like"/>
    <property type="match status" value="1"/>
</dbReference>
<evidence type="ECO:0000256" key="1">
    <source>
        <dbReference type="ARBA" id="ARBA00022450"/>
    </source>
</evidence>
<gene>
    <name evidence="10" type="ORF">GLS40_04625</name>
</gene>
<evidence type="ECO:0000256" key="4">
    <source>
        <dbReference type="ARBA" id="ARBA00022832"/>
    </source>
</evidence>
<proteinExistence type="predicted"/>
<keyword evidence="6" id="KW-0275">Fatty acid biosynthesis</keyword>
<evidence type="ECO:0000313" key="11">
    <source>
        <dbReference type="Proteomes" id="UP000443843"/>
    </source>
</evidence>
<protein>
    <recommendedName>
        <fullName evidence="8">Acyl carrier protein AcpXL</fullName>
    </recommendedName>
</protein>
<comment type="caution">
    <text evidence="10">The sequence shown here is derived from an EMBL/GenBank/DDBJ whole genome shotgun (WGS) entry which is preliminary data.</text>
</comment>
<evidence type="ECO:0000256" key="8">
    <source>
        <dbReference type="ARBA" id="ARBA00024402"/>
    </source>
</evidence>
<dbReference type="PANTHER" id="PTHR20863:SF76">
    <property type="entry name" value="CARRIER DOMAIN-CONTAINING PROTEIN"/>
    <property type="match status" value="1"/>
</dbReference>
<dbReference type="InterPro" id="IPR006162">
    <property type="entry name" value="Ppantetheine_attach_site"/>
</dbReference>
<evidence type="ECO:0000256" key="5">
    <source>
        <dbReference type="ARBA" id="ARBA00023098"/>
    </source>
</evidence>
<dbReference type="InterPro" id="IPR036736">
    <property type="entry name" value="ACP-like_sf"/>
</dbReference>
<dbReference type="GO" id="GO:0016020">
    <property type="term" value="C:membrane"/>
    <property type="evidence" value="ECO:0007669"/>
    <property type="project" value="GOC"/>
</dbReference>
<keyword evidence="11" id="KW-1185">Reference proteome</keyword>
<evidence type="ECO:0000256" key="3">
    <source>
        <dbReference type="ARBA" id="ARBA00022553"/>
    </source>
</evidence>
<sequence length="86" mass="9150">MSVKDKVIGIIAEQAVLEPSDVTMDSTLEDLGIDSLGLVESIFAIEEAFDIQVPFNANEPSDSDFDISSVATIVAGIEKLVAEQHA</sequence>
<dbReference type="InterPro" id="IPR009081">
    <property type="entry name" value="PP-bd_ACP"/>
</dbReference>
<keyword evidence="3" id="KW-0597">Phosphoprotein</keyword>
<evidence type="ECO:0000256" key="2">
    <source>
        <dbReference type="ARBA" id="ARBA00022516"/>
    </source>
</evidence>
<keyword evidence="1" id="KW-0596">Phosphopantetheine</keyword>
<feature type="domain" description="Carrier" evidence="9">
    <location>
        <begin position="1"/>
        <end position="81"/>
    </location>
</feature>
<dbReference type="AlphaFoldDB" id="A0A844W3A3"/>
<evidence type="ECO:0000259" key="9">
    <source>
        <dbReference type="PROSITE" id="PS50075"/>
    </source>
</evidence>
<dbReference type="EMBL" id="WNXQ01000002">
    <property type="protein sequence ID" value="MWB77301.1"/>
    <property type="molecule type" value="Genomic_DNA"/>
</dbReference>
<dbReference type="Proteomes" id="UP000443843">
    <property type="component" value="Unassembled WGS sequence"/>
</dbReference>
<dbReference type="PANTHER" id="PTHR20863">
    <property type="entry name" value="ACYL CARRIER PROTEIN"/>
    <property type="match status" value="1"/>
</dbReference>
<dbReference type="GO" id="GO:0000036">
    <property type="term" value="F:acyl carrier activity"/>
    <property type="evidence" value="ECO:0007669"/>
    <property type="project" value="TreeGrafter"/>
</dbReference>
<evidence type="ECO:0000256" key="7">
    <source>
        <dbReference type="ARBA" id="ARBA00024328"/>
    </source>
</evidence>
<dbReference type="RefSeq" id="WP_160381562.1">
    <property type="nucleotide sequence ID" value="NZ_WNXQ01000002.1"/>
</dbReference>
<name>A0A844W3A3_9RHOB</name>
<keyword evidence="4" id="KW-0276">Fatty acid metabolism</keyword>
<dbReference type="PROSITE" id="PS50075">
    <property type="entry name" value="CARRIER"/>
    <property type="match status" value="1"/>
</dbReference>
<dbReference type="PROSITE" id="PS00012">
    <property type="entry name" value="PHOSPHOPANTETHEINE"/>
    <property type="match status" value="1"/>
</dbReference>
<evidence type="ECO:0000313" key="10">
    <source>
        <dbReference type="EMBL" id="MWB77301.1"/>
    </source>
</evidence>
<dbReference type="GO" id="GO:0005829">
    <property type="term" value="C:cytosol"/>
    <property type="evidence" value="ECO:0007669"/>
    <property type="project" value="TreeGrafter"/>
</dbReference>
<comment type="pathway">
    <text evidence="7">Glycolipid biosynthesis; KDO(2)-lipid A biosynthesis.</text>
</comment>
<dbReference type="GO" id="GO:0000035">
    <property type="term" value="F:acyl binding"/>
    <property type="evidence" value="ECO:0007669"/>
    <property type="project" value="TreeGrafter"/>
</dbReference>
<dbReference type="Gene3D" id="1.10.1200.10">
    <property type="entry name" value="ACP-like"/>
    <property type="match status" value="1"/>
</dbReference>
<dbReference type="GO" id="GO:0009245">
    <property type="term" value="P:lipid A biosynthetic process"/>
    <property type="evidence" value="ECO:0007669"/>
    <property type="project" value="TreeGrafter"/>
</dbReference>
<organism evidence="10 11">
    <name type="scientific">Pseudooceanicola pacificus</name>
    <dbReference type="NCBI Taxonomy" id="2676438"/>
    <lineage>
        <taxon>Bacteria</taxon>
        <taxon>Pseudomonadati</taxon>
        <taxon>Pseudomonadota</taxon>
        <taxon>Alphaproteobacteria</taxon>
        <taxon>Rhodobacterales</taxon>
        <taxon>Paracoccaceae</taxon>
        <taxon>Pseudooceanicola</taxon>
    </lineage>
</organism>
<dbReference type="InterPro" id="IPR003231">
    <property type="entry name" value="ACP"/>
</dbReference>
<keyword evidence="2" id="KW-0444">Lipid biosynthesis</keyword>
<dbReference type="Pfam" id="PF00550">
    <property type="entry name" value="PP-binding"/>
    <property type="match status" value="1"/>
</dbReference>
<keyword evidence="5" id="KW-0443">Lipid metabolism</keyword>
<accession>A0A844W3A3</accession>